<proteinExistence type="predicted"/>
<feature type="compositionally biased region" description="Basic residues" evidence="1">
    <location>
        <begin position="197"/>
        <end position="211"/>
    </location>
</feature>
<feature type="compositionally biased region" description="Basic residues" evidence="1">
    <location>
        <begin position="49"/>
        <end position="60"/>
    </location>
</feature>
<evidence type="ECO:0000313" key="3">
    <source>
        <dbReference type="Proteomes" id="UP000789595"/>
    </source>
</evidence>
<reference evidence="2" key="1">
    <citation type="submission" date="2021-11" db="EMBL/GenBank/DDBJ databases">
        <authorList>
            <consortium name="Genoscope - CEA"/>
            <person name="William W."/>
        </authorList>
    </citation>
    <scope>NUCLEOTIDE SEQUENCE</scope>
</reference>
<comment type="caution">
    <text evidence="2">The sequence shown here is derived from an EMBL/GenBank/DDBJ whole genome shotgun (WGS) entry which is preliminary data.</text>
</comment>
<evidence type="ECO:0008006" key="4">
    <source>
        <dbReference type="Google" id="ProtNLM"/>
    </source>
</evidence>
<dbReference type="OrthoDB" id="7485566at2759"/>
<sequence>MKRGAVAVDSDASDSSPAADEEPGAAVAAPRAPSVDGVPDARTAGAKKPPARGRPRQRARRDKEGVMEDPDGTECDAPRQPKADALRALCREARSTRAPPPPPASRSRSGRSQSPPPRRARRERPVDSGQASTPATAPPRPAPLDTRRAAEDVGAVRPPSDPARGRDPTPRALPSGGIAEFRVPEQNAAAASWVPQHPKRFSRASPRRSPRGHPSSPPAAPRKKKRSAENTGPERTRSRARSRRSAAPSPTGRGLMAAFVQGNSLRCLEPREGDPEPAAGDAAAAPPPAADATETAPPPVVGAADDPPDDADERARRAGLLLETPEERAAAARRSRSPRRAAGADNGVHEVDGDDASDAGRSVGSVEYNAHAVDRLDRLLAGQEFDDEDGSWRVKRVMFDAEFEVPVALYYRATLDEVPADGVCESSAASEVRGLVRNTTRVRREDARRAALEMSKAERLEARALPKLPAIRVPAASEQFTAIDGVDSMDIFVCKLHGIASVPRSLVSRWARAMAKTLRWVIDAEDAGDDDRLRRALLWRKGLAQFLLRRVKGGGARKRNRRHAVFHRRFLMFENGAYAALLASWASDLEAAKRRGPGSHRVQDDAAKVKRAEELVRAGELSKANSALLSEGTLDPRNPAVYRKLKEKHPTRKADVDFDLEKDFRLADELRPDVKFAKLRRKAGVGPDGWKNEYLSVLDRAHDDPDAKPVMELWKEFARLESNGLFPAWWYYGQTAVRLVALNKGNGDPRPICVGNSDRRAVAKAIVAEVKEAAAEALAPVQMGVGVKDGAAKLTFSLRASLELHPDWVLILVDKKNAFNEIHRAACIRALAATPGFKGIARYAYLHLAPKSPIVIGQGEIADFASEEGGQQGDGVFPLAYSVGSYASCKALDADAAAEGGMARFFFDDGYIHAPAEVAFDILAKYENAILVDGEVPQRRKCEVYSPTWGAGLGCAPEVASRKVATFRDAASQEEVPVDTDDEEWDNAPVARRVAEAAPWDEARIAAEYAVERARAAVATRAERGNAPVDRRARLVNGQYLKKAHNLDVKYNSVGGVECGPMENTIRSRGEVCGLAFGSAGEASADVHRLARVCADEIAGKQFRKGLIDADSVEDAAAMIQAQIYREWGVAIVKGRAECLLALLECTVPNASPRSKVACGKSRDKLIERANVAHCSGGFAEANLSLWKTYAAKRAATCSREDDPEKARRNLVLDHD</sequence>
<name>A0A8J2SQU2_9STRA</name>
<feature type="compositionally biased region" description="Low complexity" evidence="1">
    <location>
        <begin position="276"/>
        <end position="305"/>
    </location>
</feature>
<dbReference type="AlphaFoldDB" id="A0A8J2SQU2"/>
<keyword evidence="3" id="KW-1185">Reference proteome</keyword>
<dbReference type="EMBL" id="CAKKNE010000005">
    <property type="protein sequence ID" value="CAH0376839.1"/>
    <property type="molecule type" value="Genomic_DNA"/>
</dbReference>
<feature type="region of interest" description="Disordered" evidence="1">
    <location>
        <begin position="1"/>
        <end position="362"/>
    </location>
</feature>
<gene>
    <name evidence="2" type="ORF">PECAL_5P14320</name>
</gene>
<evidence type="ECO:0000313" key="2">
    <source>
        <dbReference type="EMBL" id="CAH0376839.1"/>
    </source>
</evidence>
<feature type="compositionally biased region" description="Low complexity" evidence="1">
    <location>
        <begin position="1"/>
        <end position="30"/>
    </location>
</feature>
<feature type="compositionally biased region" description="Basic and acidic residues" evidence="1">
    <location>
        <begin position="76"/>
        <end position="95"/>
    </location>
</feature>
<evidence type="ECO:0000256" key="1">
    <source>
        <dbReference type="SAM" id="MobiDB-lite"/>
    </source>
</evidence>
<organism evidence="2 3">
    <name type="scientific">Pelagomonas calceolata</name>
    <dbReference type="NCBI Taxonomy" id="35677"/>
    <lineage>
        <taxon>Eukaryota</taxon>
        <taxon>Sar</taxon>
        <taxon>Stramenopiles</taxon>
        <taxon>Ochrophyta</taxon>
        <taxon>Pelagophyceae</taxon>
        <taxon>Pelagomonadales</taxon>
        <taxon>Pelagomonadaceae</taxon>
        <taxon>Pelagomonas</taxon>
    </lineage>
</organism>
<dbReference type="Proteomes" id="UP000789595">
    <property type="component" value="Unassembled WGS sequence"/>
</dbReference>
<accession>A0A8J2SQU2</accession>
<protein>
    <recommendedName>
        <fullName evidence="4">Reverse transcriptase domain-containing protein</fullName>
    </recommendedName>
</protein>